<feature type="compositionally biased region" description="Acidic residues" evidence="9">
    <location>
        <begin position="464"/>
        <end position="488"/>
    </location>
</feature>
<organism evidence="13 14">
    <name type="scientific">Acrobeloides nanus</name>
    <dbReference type="NCBI Taxonomy" id="290746"/>
    <lineage>
        <taxon>Eukaryota</taxon>
        <taxon>Metazoa</taxon>
        <taxon>Ecdysozoa</taxon>
        <taxon>Nematoda</taxon>
        <taxon>Chromadorea</taxon>
        <taxon>Rhabditida</taxon>
        <taxon>Tylenchina</taxon>
        <taxon>Cephalobomorpha</taxon>
        <taxon>Cephaloboidea</taxon>
        <taxon>Cephalobidae</taxon>
        <taxon>Acrobeloides</taxon>
    </lineage>
</organism>
<keyword evidence="5 8" id="KW-0808">Transferase</keyword>
<dbReference type="EC" id="2.1.1.-" evidence="8"/>
<dbReference type="FunFam" id="3.40.50.150:FF:000004">
    <property type="entry name" value="AdoMet-dependent rRNA methyltransferase SPB1"/>
    <property type="match status" value="1"/>
</dbReference>
<comment type="catalytic activity">
    <reaction evidence="8">
        <text>a ribonucleotide in rRNA + S-adenosyl-L-methionine = a 2'-O-methylribonucleotide in rRNA + S-adenosyl-L-homocysteine + H(+)</text>
        <dbReference type="Rhea" id="RHEA:48628"/>
        <dbReference type="Rhea" id="RHEA-COMP:12164"/>
        <dbReference type="Rhea" id="RHEA-COMP:12165"/>
        <dbReference type="ChEBI" id="CHEBI:15378"/>
        <dbReference type="ChEBI" id="CHEBI:57856"/>
        <dbReference type="ChEBI" id="CHEBI:59789"/>
        <dbReference type="ChEBI" id="CHEBI:90675"/>
        <dbReference type="ChEBI" id="CHEBI:90676"/>
    </reaction>
</comment>
<evidence type="ECO:0000256" key="1">
    <source>
        <dbReference type="ARBA" id="ARBA00004604"/>
    </source>
</evidence>
<dbReference type="GO" id="GO:0000463">
    <property type="term" value="P:maturation of LSU-rRNA from tricistronic rRNA transcript (SSU-rRNA, 5.8S rRNA, LSU-rRNA)"/>
    <property type="evidence" value="ECO:0007669"/>
    <property type="project" value="TreeGrafter"/>
</dbReference>
<dbReference type="HAMAP" id="MF_03163">
    <property type="entry name" value="RNA_methyltr_E_SPB1"/>
    <property type="match status" value="1"/>
</dbReference>
<dbReference type="Pfam" id="PF07780">
    <property type="entry name" value="Spb1_C"/>
    <property type="match status" value="1"/>
</dbReference>
<keyword evidence="6 8" id="KW-0949">S-adenosyl-L-methionine</keyword>
<dbReference type="InterPro" id="IPR015507">
    <property type="entry name" value="rRNA-MeTfrase_E"/>
</dbReference>
<feature type="compositionally biased region" description="Acidic residues" evidence="9">
    <location>
        <begin position="445"/>
        <end position="456"/>
    </location>
</feature>
<evidence type="ECO:0000256" key="3">
    <source>
        <dbReference type="ARBA" id="ARBA00022552"/>
    </source>
</evidence>
<feature type="compositionally biased region" description="Basic and acidic residues" evidence="9">
    <location>
        <begin position="745"/>
        <end position="754"/>
    </location>
</feature>
<feature type="compositionally biased region" description="Low complexity" evidence="9">
    <location>
        <begin position="806"/>
        <end position="818"/>
    </location>
</feature>
<feature type="region of interest" description="Disordered" evidence="9">
    <location>
        <begin position="550"/>
        <end position="621"/>
    </location>
</feature>
<dbReference type="Gene3D" id="3.40.50.150">
    <property type="entry name" value="Vaccinia Virus protein VP39"/>
    <property type="match status" value="1"/>
</dbReference>
<feature type="region of interest" description="Disordered" evidence="9">
    <location>
        <begin position="745"/>
        <end position="826"/>
    </location>
</feature>
<dbReference type="SUPFAM" id="SSF53335">
    <property type="entry name" value="S-adenosyl-L-methionine-dependent methyltransferases"/>
    <property type="match status" value="1"/>
</dbReference>
<evidence type="ECO:0000256" key="9">
    <source>
        <dbReference type="SAM" id="MobiDB-lite"/>
    </source>
</evidence>
<sequence>MGKKAKIGKQRKDKYYHLAKEAGYRSRAAFKLIQLNKRFEFLQNSRALVDLCAAPGGWLQVASQNMPISSIRIGVDLVTIKPIKNCITLQGDITTDKTRHEIKKSMQSWEADCVLHDGAPNVGLNWTHDAFQQNCLTLSALKLATQILRKNGYFVTKVFRSNDYHSLISVFEKLFKKVHVWKPAASRLESAEIFVVCEKYLKPDKVKPELLDIKKVFTQPDDEKNVNPQLMLLTKTNKKEKKPRALGYDDDTLTLYHELKVSDFLNSSDYLLKLSKTSSIILDDEKIANSPHTTDEIRECIRDIKVCGPRELRNILAWRKKLLSDIIKEKKAATSTNENVVEIEEDPEEVERKELEEIDQQISMAKADEKTKLKKKKKKMLKEKAKLQQRKQLNMIHEEDGGMVPEDLELFSLKNLQKLHERQQNRTKLASEKEENVEELQYPSGDEDENMEDEGVWETRKDDDNESDGKEDDSDTEDTGIVEDEEGLFEQNILKDEEEITTGRKPETAASRSDKWFSRKEITDLLDDEDDEEEEELNAIEKHMNRTVNKKKLHKNTVTFEDETEKKKEKESKEDDEFETKAAFDEEMDVYRSDEEYDEDDKRVAKRKLEDEKPVKAAKKRKLTPEELAMGELMIYSSKTRSELEDWAWNRYTNNDENLPDWFVDDEKRHCKKEPPISKERIEFYKNRLRELNTRPIKKVAEAKMRKKKKQIKRLEKAKTKATNILENENMEHHEKIKEMKKLYRKAATPEKRKVTYQVMTKGKRGSIPRPNGHYKLVDKRLRSDNRKKQAAGKKGKNRGGGNRGRGPPNRGHGPPNRGRGGHSRT</sequence>
<feature type="compositionally biased region" description="Basic and acidic residues" evidence="9">
    <location>
        <begin position="776"/>
        <end position="788"/>
    </location>
</feature>
<feature type="domain" description="DUF3381" evidence="12">
    <location>
        <begin position="239"/>
        <end position="390"/>
    </location>
</feature>
<keyword evidence="4 8" id="KW-0489">Methyltransferase</keyword>
<dbReference type="GO" id="GO:0030687">
    <property type="term" value="C:preribosome, large subunit precursor"/>
    <property type="evidence" value="ECO:0007669"/>
    <property type="project" value="TreeGrafter"/>
</dbReference>
<keyword evidence="13" id="KW-1185">Reference proteome</keyword>
<dbReference type="InterPro" id="IPR012920">
    <property type="entry name" value="rRNA_MeTfrase_SPB1-like_C"/>
</dbReference>
<feature type="compositionally biased region" description="Basic and acidic residues" evidence="9">
    <location>
        <begin position="421"/>
        <end position="434"/>
    </location>
</feature>
<dbReference type="PANTHER" id="PTHR10920:SF13">
    <property type="entry name" value="PRE-RRNA 2'-O-RIBOSE RNA METHYLTRANSFERASE FTSJ3"/>
    <property type="match status" value="1"/>
</dbReference>
<evidence type="ECO:0000259" key="10">
    <source>
        <dbReference type="Pfam" id="PF01728"/>
    </source>
</evidence>
<proteinExistence type="inferred from homology"/>
<comment type="function">
    <text evidence="8">Probable methyltransferase involved in the maturation of rRNA and in the biogenesis of ribosomal subunits.</text>
</comment>
<dbReference type="Pfam" id="PF01728">
    <property type="entry name" value="FtsJ"/>
    <property type="match status" value="1"/>
</dbReference>
<evidence type="ECO:0000256" key="2">
    <source>
        <dbReference type="ARBA" id="ARBA00022517"/>
    </source>
</evidence>
<reference evidence="14" key="1">
    <citation type="submission" date="2022-11" db="UniProtKB">
        <authorList>
            <consortium name="WormBaseParasite"/>
        </authorList>
    </citation>
    <scope>IDENTIFICATION</scope>
</reference>
<dbReference type="GO" id="GO:0000466">
    <property type="term" value="P:maturation of 5.8S rRNA from tricistronic rRNA transcript (SSU-rRNA, 5.8S rRNA, LSU-rRNA)"/>
    <property type="evidence" value="ECO:0007669"/>
    <property type="project" value="TreeGrafter"/>
</dbReference>
<evidence type="ECO:0000256" key="4">
    <source>
        <dbReference type="ARBA" id="ARBA00022603"/>
    </source>
</evidence>
<accession>A0A914C882</accession>
<dbReference type="GO" id="GO:0008650">
    <property type="term" value="F:rRNA (uridine-2'-O-)-methyltransferase activity"/>
    <property type="evidence" value="ECO:0007669"/>
    <property type="project" value="TreeGrafter"/>
</dbReference>
<feature type="coiled-coil region" evidence="8">
    <location>
        <begin position="698"/>
        <end position="743"/>
    </location>
</feature>
<evidence type="ECO:0000313" key="13">
    <source>
        <dbReference type="Proteomes" id="UP000887540"/>
    </source>
</evidence>
<feature type="active site" description="Proton acceptor" evidence="8">
    <location>
        <position position="157"/>
    </location>
</feature>
<evidence type="ECO:0000259" key="11">
    <source>
        <dbReference type="Pfam" id="PF07780"/>
    </source>
</evidence>
<feature type="binding site" evidence="8">
    <location>
        <position position="76"/>
    </location>
    <ligand>
        <name>S-adenosyl-L-methionine</name>
        <dbReference type="ChEBI" id="CHEBI:59789"/>
    </ligand>
</feature>
<feature type="binding site" evidence="8">
    <location>
        <position position="56"/>
    </location>
    <ligand>
        <name>S-adenosyl-L-methionine</name>
        <dbReference type="ChEBI" id="CHEBI:59789"/>
    </ligand>
</feature>
<name>A0A914C882_9BILA</name>
<evidence type="ECO:0000256" key="5">
    <source>
        <dbReference type="ARBA" id="ARBA00022679"/>
    </source>
</evidence>
<dbReference type="InterPro" id="IPR029063">
    <property type="entry name" value="SAM-dependent_MTases_sf"/>
</dbReference>
<dbReference type="PANTHER" id="PTHR10920">
    <property type="entry name" value="RIBOSOMAL RNA METHYLTRANSFERASE"/>
    <property type="match status" value="1"/>
</dbReference>
<dbReference type="GO" id="GO:0016435">
    <property type="term" value="F:rRNA (guanine) methyltransferase activity"/>
    <property type="evidence" value="ECO:0007669"/>
    <property type="project" value="TreeGrafter"/>
</dbReference>
<keyword evidence="3 8" id="KW-0698">rRNA processing</keyword>
<feature type="compositionally biased region" description="Basic and acidic residues" evidence="9">
    <location>
        <begin position="501"/>
        <end position="520"/>
    </location>
</feature>
<dbReference type="AlphaFoldDB" id="A0A914C882"/>
<dbReference type="InterPro" id="IPR024576">
    <property type="entry name" value="rRNA_MeTfrase_Spb1_DUF3381"/>
</dbReference>
<feature type="binding site" evidence="8">
    <location>
        <position position="92"/>
    </location>
    <ligand>
        <name>S-adenosyl-L-methionine</name>
        <dbReference type="ChEBI" id="CHEBI:59789"/>
    </ligand>
</feature>
<evidence type="ECO:0000259" key="12">
    <source>
        <dbReference type="Pfam" id="PF11861"/>
    </source>
</evidence>
<feature type="binding site" evidence="8">
    <location>
        <position position="58"/>
    </location>
    <ligand>
        <name>S-adenosyl-L-methionine</name>
        <dbReference type="ChEBI" id="CHEBI:59789"/>
    </ligand>
</feature>
<feature type="binding site" evidence="8">
    <location>
        <position position="117"/>
    </location>
    <ligand>
        <name>S-adenosyl-L-methionine</name>
        <dbReference type="ChEBI" id="CHEBI:59789"/>
    </ligand>
</feature>
<dbReference type="WBParaSite" id="ACRNAN_Path_449.g1700.t1">
    <property type="protein sequence ID" value="ACRNAN_Path_449.g1700.t1"/>
    <property type="gene ID" value="ACRNAN_Path_449.g1700"/>
</dbReference>
<evidence type="ECO:0000313" key="14">
    <source>
        <dbReference type="WBParaSite" id="ACRNAN_Path_449.g1700.t1"/>
    </source>
</evidence>
<dbReference type="InterPro" id="IPR002877">
    <property type="entry name" value="RNA_MeTrfase_FtsJ_dom"/>
</dbReference>
<feature type="domain" description="Ribosomal RNA methyltransferase SPB1-like C-terminal" evidence="11">
    <location>
        <begin position="586"/>
        <end position="792"/>
    </location>
</feature>
<feature type="domain" description="Ribosomal RNA methyltransferase FtsJ" evidence="10">
    <location>
        <begin position="24"/>
        <end position="200"/>
    </location>
</feature>
<keyword evidence="8" id="KW-0175">Coiled coil</keyword>
<feature type="region of interest" description="Disordered" evidence="9">
    <location>
        <begin position="421"/>
        <end position="520"/>
    </location>
</feature>
<keyword evidence="7 8" id="KW-0539">Nucleus</keyword>
<dbReference type="Pfam" id="PF11861">
    <property type="entry name" value="DUF3381"/>
    <property type="match status" value="1"/>
</dbReference>
<feature type="compositionally biased region" description="Basic and acidic residues" evidence="9">
    <location>
        <begin position="564"/>
        <end position="615"/>
    </location>
</feature>
<evidence type="ECO:0000256" key="6">
    <source>
        <dbReference type="ARBA" id="ARBA00022691"/>
    </source>
</evidence>
<evidence type="ECO:0000256" key="7">
    <source>
        <dbReference type="ARBA" id="ARBA00023242"/>
    </source>
</evidence>
<dbReference type="HAMAP" id="MF_01547">
    <property type="entry name" value="RNA_methyltr_E"/>
    <property type="match status" value="1"/>
</dbReference>
<dbReference type="Proteomes" id="UP000887540">
    <property type="component" value="Unplaced"/>
</dbReference>
<dbReference type="InterPro" id="IPR050082">
    <property type="entry name" value="RNA_methyltr_RlmE"/>
</dbReference>
<feature type="compositionally biased region" description="Basic residues" evidence="9">
    <location>
        <begin position="789"/>
        <end position="798"/>
    </location>
</feature>
<keyword evidence="2 8" id="KW-0690">Ribosome biogenesis</keyword>
<comment type="subcellular location">
    <subcellularLocation>
        <location evidence="1 8">Nucleus</location>
        <location evidence="1 8">Nucleolus</location>
    </subcellularLocation>
</comment>
<evidence type="ECO:0000256" key="8">
    <source>
        <dbReference type="HAMAP-Rule" id="MF_03163"/>
    </source>
</evidence>
<dbReference type="InterPro" id="IPR028589">
    <property type="entry name" value="SPB1-like"/>
</dbReference>
<protein>
    <recommendedName>
        <fullName evidence="8">Putative rRNA methyltransferase</fullName>
        <ecNumber evidence="8">2.1.1.-</ecNumber>
    </recommendedName>
    <alternativeName>
        <fullName evidence="8">2'-O-ribose RNA methyltransferase SPB1 homolog</fullName>
    </alternativeName>
</protein>
<comment type="similarity">
    <text evidence="8">Belongs to the class I-like SAM-binding methyltransferase superfamily. RNA methyltransferase RlmE family. SPB1 subfamily.</text>
</comment>
<dbReference type="GO" id="GO:0005730">
    <property type="term" value="C:nucleolus"/>
    <property type="evidence" value="ECO:0007669"/>
    <property type="project" value="UniProtKB-SubCell"/>
</dbReference>